<reference evidence="2" key="1">
    <citation type="submission" date="2018-07" db="EMBL/GenBank/DDBJ databases">
        <authorList>
            <consortium name="Genoscope - CEA"/>
            <person name="William W."/>
        </authorList>
    </citation>
    <scope>NUCLEOTIDE SEQUENCE</scope>
    <source>
        <strain evidence="2">IK1</strain>
    </source>
</reference>
<evidence type="ECO:0000313" key="2">
    <source>
        <dbReference type="EMBL" id="VBB47977.1"/>
    </source>
</evidence>
<evidence type="ECO:0000256" key="1">
    <source>
        <dbReference type="SAM" id="Phobius"/>
    </source>
</evidence>
<keyword evidence="1" id="KW-1133">Transmembrane helix</keyword>
<gene>
    <name evidence="2" type="ORF">TRIP_D430029</name>
</gene>
<keyword evidence="1" id="KW-0812">Transmembrane</keyword>
<sequence>MDDETKNCCKSGNRNAAAGGGAVYGLGLIGAAVYFISHAATFWLGVLGFVKAIVWPAFLVYDAFKYLGN</sequence>
<keyword evidence="1" id="KW-0472">Membrane</keyword>
<proteinExistence type="predicted"/>
<protein>
    <submittedName>
        <fullName evidence="2">Uncharacterized protein</fullName>
    </submittedName>
</protein>
<dbReference type="AlphaFoldDB" id="A0A653AIR6"/>
<feature type="transmembrane region" description="Helical" evidence="1">
    <location>
        <begin position="42"/>
        <end position="64"/>
    </location>
</feature>
<organism evidence="2">
    <name type="scientific">uncultured Paludibacter sp</name>
    <dbReference type="NCBI Taxonomy" id="497635"/>
    <lineage>
        <taxon>Bacteria</taxon>
        <taxon>Pseudomonadati</taxon>
        <taxon>Bacteroidota</taxon>
        <taxon>Bacteroidia</taxon>
        <taxon>Bacteroidales</taxon>
        <taxon>Paludibacteraceae</taxon>
        <taxon>Paludibacter</taxon>
        <taxon>environmental samples</taxon>
    </lineage>
</organism>
<feature type="transmembrane region" description="Helical" evidence="1">
    <location>
        <begin position="16"/>
        <end position="36"/>
    </location>
</feature>
<dbReference type="EMBL" id="UPXZ01000038">
    <property type="protein sequence ID" value="VBB47977.1"/>
    <property type="molecule type" value="Genomic_DNA"/>
</dbReference>
<name>A0A653AIR6_9BACT</name>
<accession>A0A653AIR6</accession>